<dbReference type="CDD" id="cd11642">
    <property type="entry name" value="SUMT"/>
    <property type="match status" value="1"/>
</dbReference>
<dbReference type="Proteomes" id="UP000673975">
    <property type="component" value="Unassembled WGS sequence"/>
</dbReference>
<evidence type="ECO:0000256" key="9">
    <source>
        <dbReference type="ARBA" id="ARBA00060548"/>
    </source>
</evidence>
<name>A0A8J7RTD8_9BACT</name>
<dbReference type="InterPro" id="IPR014777">
    <property type="entry name" value="4pyrrole_Mease_sub1"/>
</dbReference>
<evidence type="ECO:0000313" key="12">
    <source>
        <dbReference type="EMBL" id="MBP3192612.1"/>
    </source>
</evidence>
<evidence type="ECO:0000256" key="1">
    <source>
        <dbReference type="ARBA" id="ARBA00005879"/>
    </source>
</evidence>
<evidence type="ECO:0000256" key="10">
    <source>
        <dbReference type="RuleBase" id="RU003960"/>
    </source>
</evidence>
<dbReference type="InterPro" id="IPR003043">
    <property type="entry name" value="Uropor_MeTrfase_CS"/>
</dbReference>
<dbReference type="FunFam" id="3.30.950.10:FF:000001">
    <property type="entry name" value="Siroheme synthase"/>
    <property type="match status" value="1"/>
</dbReference>
<reference evidence="12" key="1">
    <citation type="submission" date="2021-02" db="EMBL/GenBank/DDBJ databases">
        <title>Natronogracilivirga saccharolytica gen. nov. sp. nov. a new anaerobic, haloalkiliphilic carbohydrate-fermenting bacterium from soda lake and proposing of Cyclonatronumiaceae fam. nov. in the phylum Balneolaeota.</title>
        <authorList>
            <person name="Zhilina T.N."/>
            <person name="Sorokin D.Y."/>
            <person name="Zavarzina D.G."/>
            <person name="Toshchakov S.V."/>
            <person name="Kublanov I.V."/>
        </authorList>
    </citation>
    <scope>NUCLEOTIDE SEQUENCE</scope>
    <source>
        <strain evidence="12">Z-1702</strain>
    </source>
</reference>
<keyword evidence="4 10" id="KW-0489">Methyltransferase</keyword>
<dbReference type="InterPro" id="IPR035996">
    <property type="entry name" value="4pyrrol_Methylase_sf"/>
</dbReference>
<keyword evidence="13" id="KW-1185">Reference proteome</keyword>
<accession>A0A8J7RTD8</accession>
<dbReference type="Gene3D" id="3.30.950.10">
    <property type="entry name" value="Methyltransferase, Cobalt-precorrin-4 Transmethylase, Domain 2"/>
    <property type="match status" value="1"/>
</dbReference>
<dbReference type="EC" id="2.1.1.107" evidence="2"/>
<dbReference type="GO" id="GO:0019354">
    <property type="term" value="P:siroheme biosynthetic process"/>
    <property type="evidence" value="ECO:0007669"/>
    <property type="project" value="InterPro"/>
</dbReference>
<comment type="pathway">
    <text evidence="8">Porphyrin-containing compound metabolism; siroheme biosynthesis; precorrin-2 from uroporphyrinogen III: step 1/1.</text>
</comment>
<dbReference type="FunFam" id="3.40.1010.10:FF:000001">
    <property type="entry name" value="Siroheme synthase"/>
    <property type="match status" value="1"/>
</dbReference>
<sequence length="261" mass="27948">MSKQNHNISSGMVFLVGAGPGDPELITLKGMRMIQSADVIVSDRLVNPLLLEHARADVRHIRAGKNPGKPSVSQLDINRTLIREAEAGNTVVRLKGGDPFIFGRGGEECLELAEAGIPFEVVPGISSVTGATAYAGIPLTMRNLATGFTVISGHLHSDSRNYNWQVLASTSTLVILMGMRNLSGIIRNLIAEGKPAGTPVALIRWGTTRQQDTITGTLADIPEKASGMEPPVTIVIGDVVRHHETLKWFEPEHSQAALALV</sequence>
<dbReference type="NCBIfam" id="NF004790">
    <property type="entry name" value="PRK06136.1"/>
    <property type="match status" value="1"/>
</dbReference>
<evidence type="ECO:0000256" key="2">
    <source>
        <dbReference type="ARBA" id="ARBA00012162"/>
    </source>
</evidence>
<comment type="similarity">
    <text evidence="1 10">Belongs to the precorrin methyltransferase family.</text>
</comment>
<dbReference type="InterPro" id="IPR014776">
    <property type="entry name" value="4pyrrole_Mease_sub2"/>
</dbReference>
<evidence type="ECO:0000256" key="5">
    <source>
        <dbReference type="ARBA" id="ARBA00022679"/>
    </source>
</evidence>
<dbReference type="PROSITE" id="PS00839">
    <property type="entry name" value="SUMT_1"/>
    <property type="match status" value="1"/>
</dbReference>
<comment type="caution">
    <text evidence="12">The sequence shown here is derived from an EMBL/GenBank/DDBJ whole genome shotgun (WGS) entry which is preliminary data.</text>
</comment>
<dbReference type="SUPFAM" id="SSF53790">
    <property type="entry name" value="Tetrapyrrole methylase"/>
    <property type="match status" value="1"/>
</dbReference>
<proteinExistence type="inferred from homology"/>
<evidence type="ECO:0000256" key="8">
    <source>
        <dbReference type="ARBA" id="ARBA00025705"/>
    </source>
</evidence>
<dbReference type="RefSeq" id="WP_210511511.1">
    <property type="nucleotide sequence ID" value="NZ_JAFIDN010000005.1"/>
</dbReference>
<dbReference type="EMBL" id="JAFIDN010000005">
    <property type="protein sequence ID" value="MBP3192612.1"/>
    <property type="molecule type" value="Genomic_DNA"/>
</dbReference>
<feature type="domain" description="Tetrapyrrole methylase" evidence="11">
    <location>
        <begin position="12"/>
        <end position="221"/>
    </location>
</feature>
<dbReference type="AlphaFoldDB" id="A0A8J7RTD8"/>
<dbReference type="GO" id="GO:0032259">
    <property type="term" value="P:methylation"/>
    <property type="evidence" value="ECO:0007669"/>
    <property type="project" value="UniProtKB-KW"/>
</dbReference>
<dbReference type="GO" id="GO:0004851">
    <property type="term" value="F:uroporphyrin-III C-methyltransferase activity"/>
    <property type="evidence" value="ECO:0007669"/>
    <property type="project" value="UniProtKB-EC"/>
</dbReference>
<keyword evidence="7" id="KW-0627">Porphyrin biosynthesis</keyword>
<keyword evidence="3" id="KW-0169">Cobalamin biosynthesis</keyword>
<dbReference type="PROSITE" id="PS00840">
    <property type="entry name" value="SUMT_2"/>
    <property type="match status" value="1"/>
</dbReference>
<dbReference type="Gene3D" id="3.40.1010.10">
    <property type="entry name" value="Cobalt-precorrin-4 Transmethylase, Domain 1"/>
    <property type="match status" value="1"/>
</dbReference>
<evidence type="ECO:0000256" key="6">
    <source>
        <dbReference type="ARBA" id="ARBA00022691"/>
    </source>
</evidence>
<evidence type="ECO:0000256" key="4">
    <source>
        <dbReference type="ARBA" id="ARBA00022603"/>
    </source>
</evidence>
<dbReference type="InterPro" id="IPR050161">
    <property type="entry name" value="Siro_Cobalamin_biosynth"/>
</dbReference>
<dbReference type="Pfam" id="PF00590">
    <property type="entry name" value="TP_methylase"/>
    <property type="match status" value="1"/>
</dbReference>
<dbReference type="PANTHER" id="PTHR45790">
    <property type="entry name" value="SIROHEME SYNTHASE-RELATED"/>
    <property type="match status" value="1"/>
</dbReference>
<protein>
    <recommendedName>
        <fullName evidence="2">uroporphyrinogen-III C-methyltransferase</fullName>
        <ecNumber evidence="2">2.1.1.107</ecNumber>
    </recommendedName>
</protein>
<keyword evidence="6" id="KW-0949">S-adenosyl-L-methionine</keyword>
<gene>
    <name evidence="12" type="primary">cobA</name>
    <name evidence="12" type="ORF">NATSA_08045</name>
</gene>
<dbReference type="InterPro" id="IPR006366">
    <property type="entry name" value="CobA/CysG_C"/>
</dbReference>
<keyword evidence="5 10" id="KW-0808">Transferase</keyword>
<dbReference type="InterPro" id="IPR000878">
    <property type="entry name" value="4pyrrol_Mease"/>
</dbReference>
<dbReference type="NCBIfam" id="TIGR01469">
    <property type="entry name" value="cobA_cysG_Cterm"/>
    <property type="match status" value="1"/>
</dbReference>
<organism evidence="12 13">
    <name type="scientific">Natronogracilivirga saccharolytica</name>
    <dbReference type="NCBI Taxonomy" id="2812953"/>
    <lineage>
        <taxon>Bacteria</taxon>
        <taxon>Pseudomonadati</taxon>
        <taxon>Balneolota</taxon>
        <taxon>Balneolia</taxon>
        <taxon>Balneolales</taxon>
        <taxon>Cyclonatronaceae</taxon>
        <taxon>Natronogracilivirga</taxon>
    </lineage>
</organism>
<dbReference type="GO" id="GO:0009236">
    <property type="term" value="P:cobalamin biosynthetic process"/>
    <property type="evidence" value="ECO:0007669"/>
    <property type="project" value="UniProtKB-KW"/>
</dbReference>
<evidence type="ECO:0000256" key="3">
    <source>
        <dbReference type="ARBA" id="ARBA00022573"/>
    </source>
</evidence>
<dbReference type="PANTHER" id="PTHR45790:SF3">
    <property type="entry name" value="S-ADENOSYL-L-METHIONINE-DEPENDENT UROPORPHYRINOGEN III METHYLTRANSFERASE, CHLOROPLASTIC"/>
    <property type="match status" value="1"/>
</dbReference>
<evidence type="ECO:0000313" key="13">
    <source>
        <dbReference type="Proteomes" id="UP000673975"/>
    </source>
</evidence>
<evidence type="ECO:0000256" key="7">
    <source>
        <dbReference type="ARBA" id="ARBA00023244"/>
    </source>
</evidence>
<evidence type="ECO:0000259" key="11">
    <source>
        <dbReference type="Pfam" id="PF00590"/>
    </source>
</evidence>
<comment type="pathway">
    <text evidence="9">Cofactor biosynthesis; adenosylcobalamin biosynthesis; precorrin-2 from uroporphyrinogen III: step 1/1.</text>
</comment>